<dbReference type="AlphaFoldDB" id="A0A3B0Z5J1"/>
<feature type="compositionally biased region" description="Polar residues" evidence="1">
    <location>
        <begin position="175"/>
        <end position="184"/>
    </location>
</feature>
<evidence type="ECO:0000256" key="1">
    <source>
        <dbReference type="SAM" id="MobiDB-lite"/>
    </source>
</evidence>
<proteinExistence type="predicted"/>
<dbReference type="Pfam" id="PF13511">
    <property type="entry name" value="DUF4124"/>
    <property type="match status" value="1"/>
</dbReference>
<reference evidence="3" key="1">
    <citation type="submission" date="2018-06" db="EMBL/GenBank/DDBJ databases">
        <authorList>
            <person name="Zhirakovskaya E."/>
        </authorList>
    </citation>
    <scope>NUCLEOTIDE SEQUENCE</scope>
</reference>
<evidence type="ECO:0000313" key="3">
    <source>
        <dbReference type="EMBL" id="VAW76594.1"/>
    </source>
</evidence>
<name>A0A3B0Z5J1_9ZZZZ</name>
<organism evidence="3">
    <name type="scientific">hydrothermal vent metagenome</name>
    <dbReference type="NCBI Taxonomy" id="652676"/>
    <lineage>
        <taxon>unclassified sequences</taxon>
        <taxon>metagenomes</taxon>
        <taxon>ecological metagenomes</taxon>
    </lineage>
</organism>
<protein>
    <recommendedName>
        <fullName evidence="2">DUF4124 domain-containing protein</fullName>
    </recommendedName>
</protein>
<evidence type="ECO:0000259" key="2">
    <source>
        <dbReference type="Pfam" id="PF13511"/>
    </source>
</evidence>
<dbReference type="EMBL" id="UOFN01000061">
    <property type="protein sequence ID" value="VAW76594.1"/>
    <property type="molecule type" value="Genomic_DNA"/>
</dbReference>
<dbReference type="InterPro" id="IPR025392">
    <property type="entry name" value="DUF4124"/>
</dbReference>
<feature type="domain" description="DUF4124" evidence="2">
    <location>
        <begin position="29"/>
        <end position="75"/>
    </location>
</feature>
<feature type="region of interest" description="Disordered" evidence="1">
    <location>
        <begin position="162"/>
        <end position="184"/>
    </location>
</feature>
<gene>
    <name evidence="3" type="ORF">MNBD_GAMMA15-449</name>
</gene>
<sequence>MYPKRVSRPAEWTESYSFNLAAFFLLMVLTLFSSPSDARAYRCTDAKGNVSYMQSPCSAGQTGARVRGVGTNVKVAHEACAPVRTFATTSFNKLKRGTDPSAQIDQYGGPGYINKITLNVINFVSGFRMNQELHAMKVSGMAYSKCINGGFGKIQISDLPPEMLAPDLPEPDDPSISSTGVDLK</sequence>
<accession>A0A3B0Z5J1</accession>